<evidence type="ECO:0000256" key="1">
    <source>
        <dbReference type="SAM" id="MobiDB-lite"/>
    </source>
</evidence>
<dbReference type="Pfam" id="PF13936">
    <property type="entry name" value="HTH_38"/>
    <property type="match status" value="1"/>
</dbReference>
<sequence>MPDLTEEEVHEVLALVEGGMSARAVGRVFGKAHSVIIRVVHRFLDDGLFRRRPGQGRPKKSAAAKDAQQEGKRKPALPGRSALAKDVPTATKKTPKPPGRAARRGAPQRGDAAADVEPSRRRPPSAPAERRGRSTSAKDVPTATKEIKRALYKETLKRLGRAARRGRGAPQQGNAVAAAEPTSDSPPASPAERGQGPRPSAALGCLGWSLAGLAGGAGLARPRPARSPDAARRKVTSASRTGRPGRGPAQRRDGHPKPRLALRRHSLRISAG</sequence>
<dbReference type="Proteomes" id="UP000515158">
    <property type="component" value="Unplaced"/>
</dbReference>
<dbReference type="InParanoid" id="A0A6P8YEB2"/>
<gene>
    <name evidence="4" type="primary">LOC117643323</name>
</gene>
<dbReference type="RefSeq" id="XP_034238058.1">
    <property type="nucleotide sequence ID" value="XM_034382167.1"/>
</dbReference>
<feature type="domain" description="Transposase IS30-like HTH" evidence="2">
    <location>
        <begin position="4"/>
        <end position="42"/>
    </location>
</feature>
<keyword evidence="3" id="KW-1185">Reference proteome</keyword>
<evidence type="ECO:0000313" key="4">
    <source>
        <dbReference type="RefSeq" id="XP_034238058.1"/>
    </source>
</evidence>
<dbReference type="InterPro" id="IPR025246">
    <property type="entry name" value="IS30-like_HTH"/>
</dbReference>
<name>A0A6P8YEB2_THRPL</name>
<reference evidence="4" key="1">
    <citation type="submission" date="2025-08" db="UniProtKB">
        <authorList>
            <consortium name="RefSeq"/>
        </authorList>
    </citation>
    <scope>IDENTIFICATION</scope>
    <source>
        <tissue evidence="4">Total insect</tissue>
    </source>
</reference>
<organism evidence="4">
    <name type="scientific">Thrips palmi</name>
    <name type="common">Melon thrips</name>
    <dbReference type="NCBI Taxonomy" id="161013"/>
    <lineage>
        <taxon>Eukaryota</taxon>
        <taxon>Metazoa</taxon>
        <taxon>Ecdysozoa</taxon>
        <taxon>Arthropoda</taxon>
        <taxon>Hexapoda</taxon>
        <taxon>Insecta</taxon>
        <taxon>Pterygota</taxon>
        <taxon>Neoptera</taxon>
        <taxon>Paraneoptera</taxon>
        <taxon>Thysanoptera</taxon>
        <taxon>Terebrantia</taxon>
        <taxon>Thripoidea</taxon>
        <taxon>Thripidae</taxon>
        <taxon>Thrips</taxon>
    </lineage>
</organism>
<feature type="compositionally biased region" description="Low complexity" evidence="1">
    <location>
        <begin position="104"/>
        <end position="115"/>
    </location>
</feature>
<feature type="compositionally biased region" description="Basic and acidic residues" evidence="1">
    <location>
        <begin position="145"/>
        <end position="157"/>
    </location>
</feature>
<dbReference type="GeneID" id="117643323"/>
<dbReference type="AlphaFoldDB" id="A0A6P8YEB2"/>
<evidence type="ECO:0000313" key="3">
    <source>
        <dbReference type="Proteomes" id="UP000515158"/>
    </source>
</evidence>
<feature type="compositionally biased region" description="Basic residues" evidence="1">
    <location>
        <begin position="50"/>
        <end position="62"/>
    </location>
</feature>
<feature type="compositionally biased region" description="Basic residues" evidence="1">
    <location>
        <begin position="158"/>
        <end position="167"/>
    </location>
</feature>
<feature type="compositionally biased region" description="Basic residues" evidence="1">
    <location>
        <begin position="257"/>
        <end position="272"/>
    </location>
</feature>
<accession>A0A6P8YEB2</accession>
<dbReference type="KEGG" id="tpal:117643323"/>
<protein>
    <submittedName>
        <fullName evidence="4">Translation initiation factor IF-2-like</fullName>
    </submittedName>
</protein>
<feature type="compositionally biased region" description="Low complexity" evidence="1">
    <location>
        <begin position="200"/>
        <end position="212"/>
    </location>
</feature>
<feature type="region of interest" description="Disordered" evidence="1">
    <location>
        <begin position="49"/>
        <end position="272"/>
    </location>
</feature>
<evidence type="ECO:0000259" key="2">
    <source>
        <dbReference type="Pfam" id="PF13936"/>
    </source>
</evidence>
<proteinExistence type="predicted"/>